<organism evidence="1 2">
    <name type="scientific">Smallanthus sonchifolius</name>
    <dbReference type="NCBI Taxonomy" id="185202"/>
    <lineage>
        <taxon>Eukaryota</taxon>
        <taxon>Viridiplantae</taxon>
        <taxon>Streptophyta</taxon>
        <taxon>Embryophyta</taxon>
        <taxon>Tracheophyta</taxon>
        <taxon>Spermatophyta</taxon>
        <taxon>Magnoliopsida</taxon>
        <taxon>eudicotyledons</taxon>
        <taxon>Gunneridae</taxon>
        <taxon>Pentapetalae</taxon>
        <taxon>asterids</taxon>
        <taxon>campanulids</taxon>
        <taxon>Asterales</taxon>
        <taxon>Asteraceae</taxon>
        <taxon>Asteroideae</taxon>
        <taxon>Heliantheae alliance</taxon>
        <taxon>Millerieae</taxon>
        <taxon>Smallanthus</taxon>
    </lineage>
</organism>
<dbReference type="Proteomes" id="UP001056120">
    <property type="component" value="Linkage Group LG14"/>
</dbReference>
<evidence type="ECO:0000313" key="2">
    <source>
        <dbReference type="Proteomes" id="UP001056120"/>
    </source>
</evidence>
<proteinExistence type="predicted"/>
<comment type="caution">
    <text evidence="1">The sequence shown here is derived from an EMBL/GenBank/DDBJ whole genome shotgun (WGS) entry which is preliminary data.</text>
</comment>
<reference evidence="1 2" key="2">
    <citation type="journal article" date="2022" name="Mol. Ecol. Resour.">
        <title>The genomes of chicory, endive, great burdock and yacon provide insights into Asteraceae paleo-polyploidization history and plant inulin production.</title>
        <authorList>
            <person name="Fan W."/>
            <person name="Wang S."/>
            <person name="Wang H."/>
            <person name="Wang A."/>
            <person name="Jiang F."/>
            <person name="Liu H."/>
            <person name="Zhao H."/>
            <person name="Xu D."/>
            <person name="Zhang Y."/>
        </authorList>
    </citation>
    <scope>NUCLEOTIDE SEQUENCE [LARGE SCALE GENOMIC DNA]</scope>
    <source>
        <strain evidence="2">cv. Yunnan</strain>
        <tissue evidence="1">Leaves</tissue>
    </source>
</reference>
<reference evidence="2" key="1">
    <citation type="journal article" date="2022" name="Mol. Ecol. Resour.">
        <title>The genomes of chicory, endive, great burdock and yacon provide insights into Asteraceae palaeo-polyploidization history and plant inulin production.</title>
        <authorList>
            <person name="Fan W."/>
            <person name="Wang S."/>
            <person name="Wang H."/>
            <person name="Wang A."/>
            <person name="Jiang F."/>
            <person name="Liu H."/>
            <person name="Zhao H."/>
            <person name="Xu D."/>
            <person name="Zhang Y."/>
        </authorList>
    </citation>
    <scope>NUCLEOTIDE SEQUENCE [LARGE SCALE GENOMIC DNA]</scope>
    <source>
        <strain evidence="2">cv. Yunnan</strain>
    </source>
</reference>
<sequence>MHDSYAMHISHNSTANSTQRDKMLSYELYVRYGSRRRNTFAVASIQSRRLSAIYASESLLQRGIATVSYLGMRNDGLKRW</sequence>
<dbReference type="EMBL" id="CM042031">
    <property type="protein sequence ID" value="KAI3783530.1"/>
    <property type="molecule type" value="Genomic_DNA"/>
</dbReference>
<keyword evidence="2" id="KW-1185">Reference proteome</keyword>
<evidence type="ECO:0000313" key="1">
    <source>
        <dbReference type="EMBL" id="KAI3783530.1"/>
    </source>
</evidence>
<accession>A0ACB9GKH3</accession>
<gene>
    <name evidence="1" type="ORF">L1987_42614</name>
</gene>
<name>A0ACB9GKH3_9ASTR</name>
<protein>
    <submittedName>
        <fullName evidence="1">Uncharacterized protein</fullName>
    </submittedName>
</protein>